<name>A0A915IWW7_ROMCU</name>
<dbReference type="PROSITE" id="PS00262">
    <property type="entry name" value="INSULIN"/>
    <property type="match status" value="1"/>
</dbReference>
<keyword evidence="4" id="KW-1185">Reference proteome</keyword>
<reference evidence="5" key="1">
    <citation type="submission" date="2022-11" db="UniProtKB">
        <authorList>
            <consortium name="WormBaseParasite"/>
        </authorList>
    </citation>
    <scope>IDENTIFICATION</scope>
</reference>
<dbReference type="CDD" id="cd00101">
    <property type="entry name" value="IlGF_like"/>
    <property type="match status" value="1"/>
</dbReference>
<sequence length="90" mass="10702">MRNGKGRKQEKYGERNENKKRRKVRFLGDDDDALRPFLLPNTRRQMRRKREPMPGYRPATLTDIQQICCNVGCEIRDLLSYCDPFGPWNS</sequence>
<feature type="region of interest" description="Disordered" evidence="3">
    <location>
        <begin position="1"/>
        <end position="57"/>
    </location>
</feature>
<keyword evidence="2" id="KW-0732">Signal</keyword>
<dbReference type="InterPro" id="IPR022353">
    <property type="entry name" value="Insulin_CS"/>
</dbReference>
<dbReference type="InterPro" id="IPR036438">
    <property type="entry name" value="Insulin-like_sf"/>
</dbReference>
<dbReference type="Gene3D" id="1.10.100.10">
    <property type="entry name" value="Insulin-like"/>
    <property type="match status" value="1"/>
</dbReference>
<evidence type="ECO:0000313" key="5">
    <source>
        <dbReference type="WBParaSite" id="nRc.2.0.1.t18579-RA"/>
    </source>
</evidence>
<dbReference type="Proteomes" id="UP000887565">
    <property type="component" value="Unplaced"/>
</dbReference>
<evidence type="ECO:0000256" key="2">
    <source>
        <dbReference type="ARBA" id="ARBA00022729"/>
    </source>
</evidence>
<organism evidence="4 5">
    <name type="scientific">Romanomermis culicivorax</name>
    <name type="common">Nematode worm</name>
    <dbReference type="NCBI Taxonomy" id="13658"/>
    <lineage>
        <taxon>Eukaryota</taxon>
        <taxon>Metazoa</taxon>
        <taxon>Ecdysozoa</taxon>
        <taxon>Nematoda</taxon>
        <taxon>Enoplea</taxon>
        <taxon>Dorylaimia</taxon>
        <taxon>Mermithida</taxon>
        <taxon>Mermithoidea</taxon>
        <taxon>Mermithidae</taxon>
        <taxon>Romanomermis</taxon>
    </lineage>
</organism>
<feature type="compositionally biased region" description="Basic and acidic residues" evidence="3">
    <location>
        <begin position="7"/>
        <end position="17"/>
    </location>
</feature>
<evidence type="ECO:0000313" key="4">
    <source>
        <dbReference type="Proteomes" id="UP000887565"/>
    </source>
</evidence>
<dbReference type="AlphaFoldDB" id="A0A915IWW7"/>
<evidence type="ECO:0000256" key="3">
    <source>
        <dbReference type="SAM" id="MobiDB-lite"/>
    </source>
</evidence>
<comment type="similarity">
    <text evidence="1">Belongs to the insulin family.</text>
</comment>
<protein>
    <submittedName>
        <fullName evidence="5">Uncharacterized protein</fullName>
    </submittedName>
</protein>
<evidence type="ECO:0000256" key="1">
    <source>
        <dbReference type="ARBA" id="ARBA00009034"/>
    </source>
</evidence>
<dbReference type="SUPFAM" id="SSF56994">
    <property type="entry name" value="Insulin-like"/>
    <property type="match status" value="1"/>
</dbReference>
<dbReference type="WBParaSite" id="nRc.2.0.1.t18579-RA">
    <property type="protein sequence ID" value="nRc.2.0.1.t18579-RA"/>
    <property type="gene ID" value="nRc.2.0.1.g18579"/>
</dbReference>
<accession>A0A915IWW7</accession>
<proteinExistence type="inferred from homology"/>